<comment type="caution">
    <text evidence="2">The sequence shown here is derived from an EMBL/GenBank/DDBJ whole genome shotgun (WGS) entry which is preliminary data.</text>
</comment>
<keyword evidence="3" id="KW-1185">Reference proteome</keyword>
<dbReference type="EMBL" id="VSRR010061173">
    <property type="protein sequence ID" value="MPC82970.1"/>
    <property type="molecule type" value="Genomic_DNA"/>
</dbReference>
<evidence type="ECO:0000256" key="1">
    <source>
        <dbReference type="SAM" id="MobiDB-lite"/>
    </source>
</evidence>
<accession>A0A5B7IF10</accession>
<proteinExistence type="predicted"/>
<feature type="region of interest" description="Disordered" evidence="1">
    <location>
        <begin position="90"/>
        <end position="129"/>
    </location>
</feature>
<protein>
    <submittedName>
        <fullName evidence="2">Uncharacterized protein</fullName>
    </submittedName>
</protein>
<feature type="region of interest" description="Disordered" evidence="1">
    <location>
        <begin position="35"/>
        <end position="62"/>
    </location>
</feature>
<gene>
    <name evidence="2" type="ORF">E2C01_077659</name>
</gene>
<organism evidence="2 3">
    <name type="scientific">Portunus trituberculatus</name>
    <name type="common">Swimming crab</name>
    <name type="synonym">Neptunus trituberculatus</name>
    <dbReference type="NCBI Taxonomy" id="210409"/>
    <lineage>
        <taxon>Eukaryota</taxon>
        <taxon>Metazoa</taxon>
        <taxon>Ecdysozoa</taxon>
        <taxon>Arthropoda</taxon>
        <taxon>Crustacea</taxon>
        <taxon>Multicrustacea</taxon>
        <taxon>Malacostraca</taxon>
        <taxon>Eumalacostraca</taxon>
        <taxon>Eucarida</taxon>
        <taxon>Decapoda</taxon>
        <taxon>Pleocyemata</taxon>
        <taxon>Brachyura</taxon>
        <taxon>Eubrachyura</taxon>
        <taxon>Portunoidea</taxon>
        <taxon>Portunidae</taxon>
        <taxon>Portuninae</taxon>
        <taxon>Portunus</taxon>
    </lineage>
</organism>
<feature type="compositionally biased region" description="Gly residues" evidence="1">
    <location>
        <begin position="98"/>
        <end position="113"/>
    </location>
</feature>
<dbReference type="Proteomes" id="UP000324222">
    <property type="component" value="Unassembled WGS sequence"/>
</dbReference>
<evidence type="ECO:0000313" key="3">
    <source>
        <dbReference type="Proteomes" id="UP000324222"/>
    </source>
</evidence>
<dbReference type="AlphaFoldDB" id="A0A5B7IF10"/>
<evidence type="ECO:0000313" key="2">
    <source>
        <dbReference type="EMBL" id="MPC82970.1"/>
    </source>
</evidence>
<name>A0A5B7IF10_PORTR</name>
<reference evidence="2 3" key="1">
    <citation type="submission" date="2019-05" db="EMBL/GenBank/DDBJ databases">
        <title>Another draft genome of Portunus trituberculatus and its Hox gene families provides insights of decapod evolution.</title>
        <authorList>
            <person name="Jeong J.-H."/>
            <person name="Song I."/>
            <person name="Kim S."/>
            <person name="Choi T."/>
            <person name="Kim D."/>
            <person name="Ryu S."/>
            <person name="Kim W."/>
        </authorList>
    </citation>
    <scope>NUCLEOTIDE SEQUENCE [LARGE SCALE GENOMIC DNA]</scope>
    <source>
        <tissue evidence="2">Muscle</tissue>
    </source>
</reference>
<sequence>MLLYSCGEMVAVSSPAVRLEWVSLSIAMRVSTEGVGSEASVMVRESEDEGEPAREREAGTKPRLSLRESAKRVSLRSVGVTSRCRTCVDVTPRPRAAGVGGGGESEVDGGGGESEVDGGSWDRNVGEEK</sequence>
<feature type="compositionally biased region" description="Basic and acidic residues" evidence="1">
    <location>
        <begin position="51"/>
        <end position="62"/>
    </location>
</feature>